<evidence type="ECO:0000313" key="2">
    <source>
        <dbReference type="EMBL" id="KYQ70376.1"/>
    </source>
</evidence>
<comment type="caution">
    <text evidence="2">The sequence shown here is derived from an EMBL/GenBank/DDBJ whole genome shotgun (WGS) entry which is preliminary data.</text>
</comment>
<keyword evidence="1" id="KW-0812">Transmembrane</keyword>
<keyword evidence="1" id="KW-1133">Transmembrane helix</keyword>
<dbReference type="AlphaFoldDB" id="A0A151XX79"/>
<proteinExistence type="predicted"/>
<gene>
    <name evidence="2" type="ORF">AZH43_04950</name>
</gene>
<feature type="transmembrane region" description="Helical" evidence="1">
    <location>
        <begin position="12"/>
        <end position="28"/>
    </location>
</feature>
<evidence type="ECO:0000313" key="3">
    <source>
        <dbReference type="Proteomes" id="UP000076276"/>
    </source>
</evidence>
<evidence type="ECO:0000256" key="1">
    <source>
        <dbReference type="SAM" id="Phobius"/>
    </source>
</evidence>
<dbReference type="EMBL" id="LUAW01000072">
    <property type="protein sequence ID" value="KYQ70376.1"/>
    <property type="molecule type" value="Genomic_DNA"/>
</dbReference>
<reference evidence="2 3" key="1">
    <citation type="submission" date="2016-03" db="EMBL/GenBank/DDBJ databases">
        <title>Acinetobacter genomospecies 28 strain ANC 4149.</title>
        <authorList>
            <person name="Radolfova-Krizova L."/>
            <person name="Nemec A."/>
        </authorList>
    </citation>
    <scope>NUCLEOTIDE SEQUENCE [LARGE SCALE GENOMIC DNA]</scope>
    <source>
        <strain evidence="2 3">ANC 4149</strain>
    </source>
</reference>
<keyword evidence="1" id="KW-0472">Membrane</keyword>
<accession>A0A151XX79</accession>
<keyword evidence="3" id="KW-1185">Reference proteome</keyword>
<protein>
    <submittedName>
        <fullName evidence="2">Uncharacterized protein</fullName>
    </submittedName>
</protein>
<name>A0A151XX79_9GAMM</name>
<organism evidence="2 3">
    <name type="scientific">Acinetobacter pragensis</name>
    <dbReference type="NCBI Taxonomy" id="1806892"/>
    <lineage>
        <taxon>Bacteria</taxon>
        <taxon>Pseudomonadati</taxon>
        <taxon>Pseudomonadota</taxon>
        <taxon>Gammaproteobacteria</taxon>
        <taxon>Moraxellales</taxon>
        <taxon>Moraxellaceae</taxon>
        <taxon>Acinetobacter</taxon>
    </lineage>
</organism>
<sequence length="68" mass="8265">MHELGSDCFKVHEYLFMHFFYALLYFLLKKCTQNDALFINSYKLQIQQTFMVRKWRAFGCTARENLSK</sequence>
<dbReference type="Proteomes" id="UP000076276">
    <property type="component" value="Unassembled WGS sequence"/>
</dbReference>
<dbReference type="STRING" id="1806892.AZH43_04950"/>